<dbReference type="InterPro" id="IPR057326">
    <property type="entry name" value="KR_dom"/>
</dbReference>
<dbReference type="InterPro" id="IPR051783">
    <property type="entry name" value="NAD(P)-dependent_oxidoreduct"/>
</dbReference>
<evidence type="ECO:0000313" key="2">
    <source>
        <dbReference type="EMBL" id="QYC11066.1"/>
    </source>
</evidence>
<evidence type="ECO:0000259" key="1">
    <source>
        <dbReference type="SMART" id="SM00822"/>
    </source>
</evidence>
<dbReference type="SMART" id="SM00822">
    <property type="entry name" value="PKS_KR"/>
    <property type="match status" value="1"/>
</dbReference>
<dbReference type="EMBL" id="CP080034">
    <property type="protein sequence ID" value="QYC11066.1"/>
    <property type="molecule type" value="Genomic_DNA"/>
</dbReference>
<gene>
    <name evidence="2" type="ORF">KWG56_03385</name>
</gene>
<dbReference type="InterPro" id="IPR001509">
    <property type="entry name" value="Epimerase_deHydtase"/>
</dbReference>
<dbReference type="GeneID" id="94374293"/>
<dbReference type="RefSeq" id="WP_219353720.1">
    <property type="nucleotide sequence ID" value="NZ_CP080034.1"/>
</dbReference>
<accession>A0ABX8TIH9</accession>
<reference evidence="2 3" key="1">
    <citation type="submission" date="2021-07" db="EMBL/GenBank/DDBJ databases">
        <title>Isolation and characterization of bacteria from a gold mining with a capacity of golden bioaccumulation.</title>
        <authorList>
            <person name="Yang X.J."/>
        </authorList>
    </citation>
    <scope>NUCLEOTIDE SEQUENCE [LARGE SCALE GENOMIC DNA]</scope>
    <source>
        <strain evidence="2 3">Au29</strain>
    </source>
</reference>
<evidence type="ECO:0000313" key="3">
    <source>
        <dbReference type="Proteomes" id="UP000824334"/>
    </source>
</evidence>
<dbReference type="Pfam" id="PF01370">
    <property type="entry name" value="Epimerase"/>
    <property type="match status" value="1"/>
</dbReference>
<organism evidence="2 3">
    <name type="scientific">Brevundimonas nasdae</name>
    <dbReference type="NCBI Taxonomy" id="172043"/>
    <lineage>
        <taxon>Bacteria</taxon>
        <taxon>Pseudomonadati</taxon>
        <taxon>Pseudomonadota</taxon>
        <taxon>Alphaproteobacteria</taxon>
        <taxon>Caulobacterales</taxon>
        <taxon>Caulobacteraceae</taxon>
        <taxon>Brevundimonas</taxon>
    </lineage>
</organism>
<feature type="domain" description="Ketoreductase" evidence="1">
    <location>
        <begin position="2"/>
        <end position="142"/>
    </location>
</feature>
<sequence length="327" mass="34667">MRRALVTGATGGLGLALTEALIAAGYAVRATGRSAAVVQRLEKMGADVVLCDLLQADLTRLCDGVDVVFHAAALSSPWGAEAVFQRINVDVTEVLLAAAQAAGCDAFVFVSSPSIYADFKDQEGLTEDSLPNPRPLNAYARTKLAAEQQVLAADRPGFRTVSIRPRALIGPDDAVLLPRILEMVRRGRLPVLRGGVARIDLTDVRDAAAALVLADQHRETVGGRAINISGGQPIRILELAELLCAVLQVKPRLIPVPMAPMRVLASMSETVCGVWPGRPEPKITPYTLATLAYSQTFDLSHARTVLGYAPAHDAVASALELAPRMAA</sequence>
<dbReference type="PANTHER" id="PTHR48079">
    <property type="entry name" value="PROTEIN YEEZ"/>
    <property type="match status" value="1"/>
</dbReference>
<keyword evidence="3" id="KW-1185">Reference proteome</keyword>
<dbReference type="Proteomes" id="UP000824334">
    <property type="component" value="Chromosome"/>
</dbReference>
<protein>
    <submittedName>
        <fullName evidence="2">NAD-dependent epimerase/dehydratase family protein</fullName>
    </submittedName>
</protein>
<dbReference type="PANTHER" id="PTHR48079:SF6">
    <property type="entry name" value="NAD(P)-BINDING DOMAIN-CONTAINING PROTEIN-RELATED"/>
    <property type="match status" value="1"/>
</dbReference>
<name>A0ABX8TIH9_9CAUL</name>
<proteinExistence type="predicted"/>